<dbReference type="Proteomes" id="UP000000851">
    <property type="component" value="Chromosome"/>
</dbReference>
<name>C7Q4K3_CATAD</name>
<reference evidence="2 3" key="1">
    <citation type="journal article" date="2009" name="Stand. Genomic Sci.">
        <title>Complete genome sequence of Catenulispora acidiphila type strain (ID 139908).</title>
        <authorList>
            <person name="Copeland A."/>
            <person name="Lapidus A."/>
            <person name="Glavina Del Rio T."/>
            <person name="Nolan M."/>
            <person name="Lucas S."/>
            <person name="Chen F."/>
            <person name="Tice H."/>
            <person name="Cheng J.F."/>
            <person name="Bruce D."/>
            <person name="Goodwin L."/>
            <person name="Pitluck S."/>
            <person name="Mikhailova N."/>
            <person name="Pati A."/>
            <person name="Ivanova N."/>
            <person name="Mavromatis K."/>
            <person name="Chen A."/>
            <person name="Palaniappan K."/>
            <person name="Chain P."/>
            <person name="Land M."/>
            <person name="Hauser L."/>
            <person name="Chang Y.J."/>
            <person name="Jeffries C.D."/>
            <person name="Chertkov O."/>
            <person name="Brettin T."/>
            <person name="Detter J.C."/>
            <person name="Han C."/>
            <person name="Ali Z."/>
            <person name="Tindall B.J."/>
            <person name="Goker M."/>
            <person name="Bristow J."/>
            <person name="Eisen J.A."/>
            <person name="Markowitz V."/>
            <person name="Hugenholtz P."/>
            <person name="Kyrpides N.C."/>
            <person name="Klenk H.P."/>
        </authorList>
    </citation>
    <scope>NUCLEOTIDE SEQUENCE [LARGE SCALE GENOMIC DNA]</scope>
    <source>
        <strain evidence="3">DSM 44928 / JCM 14897 / NBRC 102108 / NRRL B-24433 / ID139908</strain>
    </source>
</reference>
<proteinExistence type="predicted"/>
<evidence type="ECO:0000313" key="3">
    <source>
        <dbReference type="Proteomes" id="UP000000851"/>
    </source>
</evidence>
<evidence type="ECO:0000313" key="2">
    <source>
        <dbReference type="EMBL" id="ACU71972.1"/>
    </source>
</evidence>
<feature type="transmembrane region" description="Helical" evidence="1">
    <location>
        <begin position="148"/>
        <end position="170"/>
    </location>
</feature>
<sequence length="291" mass="29727">MSLKKLGESALSEAGLPGMGLKLGPEVLRGTDGVWFTATGADGRTLGVLRFEPARVKAAGGVKRLVERTVAARGGLLPGTLPVLDLVEDAGHVWLITPVVPESGAAARTVALLLGSSPPAPPGGLVATGHGTQKPEKKDLKDGLPSRIIRTLVGLVLVGAVLGAAGFAAVQLRDKKAVPKVQISSISVHNFAPVQPSGICDASVDMVAEFTTNGGTGVVTYEWDIPAKNHTTQAVTGAERVSGKSPKVHLAWQLKLTGSGTVSATFRITSPGVLAAGAETASSGDLKYQCP</sequence>
<protein>
    <submittedName>
        <fullName evidence="2">Uncharacterized protein</fullName>
    </submittedName>
</protein>
<dbReference type="InParanoid" id="C7Q4K3"/>
<keyword evidence="1" id="KW-0472">Membrane</keyword>
<dbReference type="AlphaFoldDB" id="C7Q4K3"/>
<organism evidence="2 3">
    <name type="scientific">Catenulispora acidiphila (strain DSM 44928 / JCM 14897 / NBRC 102108 / NRRL B-24433 / ID139908)</name>
    <dbReference type="NCBI Taxonomy" id="479433"/>
    <lineage>
        <taxon>Bacteria</taxon>
        <taxon>Bacillati</taxon>
        <taxon>Actinomycetota</taxon>
        <taxon>Actinomycetes</taxon>
        <taxon>Catenulisporales</taxon>
        <taxon>Catenulisporaceae</taxon>
        <taxon>Catenulispora</taxon>
    </lineage>
</organism>
<keyword evidence="1" id="KW-1133">Transmembrane helix</keyword>
<dbReference type="EMBL" id="CP001700">
    <property type="protein sequence ID" value="ACU71972.1"/>
    <property type="molecule type" value="Genomic_DNA"/>
</dbReference>
<dbReference type="KEGG" id="cai:Caci_3063"/>
<keyword evidence="3" id="KW-1185">Reference proteome</keyword>
<gene>
    <name evidence="2" type="ordered locus">Caci_3063</name>
</gene>
<dbReference type="HOGENOM" id="CLU_955432_0_0_11"/>
<evidence type="ECO:0000256" key="1">
    <source>
        <dbReference type="SAM" id="Phobius"/>
    </source>
</evidence>
<accession>C7Q4K3</accession>
<keyword evidence="1" id="KW-0812">Transmembrane</keyword>